<evidence type="ECO:0000313" key="1">
    <source>
        <dbReference type="EMBL" id="SDC18486.1"/>
    </source>
</evidence>
<accession>A0A1G6JKK7</accession>
<dbReference type="AlphaFoldDB" id="A0A1G6JKK7"/>
<dbReference type="STRING" id="993073.AS029_07875"/>
<gene>
    <name evidence="1" type="ORF">SAMN05216418_1834</name>
</gene>
<evidence type="ECO:0000313" key="2">
    <source>
        <dbReference type="Proteomes" id="UP000183203"/>
    </source>
</evidence>
<organism evidence="1 2">
    <name type="scientific">Microbacterium enclense</name>
    <dbReference type="NCBI Taxonomy" id="993073"/>
    <lineage>
        <taxon>Bacteria</taxon>
        <taxon>Bacillati</taxon>
        <taxon>Actinomycetota</taxon>
        <taxon>Actinomycetes</taxon>
        <taxon>Micrococcales</taxon>
        <taxon>Microbacteriaceae</taxon>
        <taxon>Microbacterium</taxon>
    </lineage>
</organism>
<dbReference type="EMBL" id="FMYG01000003">
    <property type="protein sequence ID" value="SDC18486.1"/>
    <property type="molecule type" value="Genomic_DNA"/>
</dbReference>
<protein>
    <submittedName>
        <fullName evidence="1">Uncharacterized protein</fullName>
    </submittedName>
</protein>
<sequence length="81" mass="8446">MQIETIYAVSDPHSSPGDALAQLKARLDATVAESILNIQRTSGGDAMWNIDPGGHSLVRVAGDGASGEHFLASAILLVTYP</sequence>
<name>A0A1G6JKK7_9MICO</name>
<dbReference type="Proteomes" id="UP000183203">
    <property type="component" value="Unassembled WGS sequence"/>
</dbReference>
<dbReference type="RefSeq" id="WP_058232021.1">
    <property type="nucleotide sequence ID" value="NZ_FMYG01000003.1"/>
</dbReference>
<proteinExistence type="predicted"/>
<reference evidence="1 2" key="1">
    <citation type="submission" date="2016-09" db="EMBL/GenBank/DDBJ databases">
        <authorList>
            <person name="Capua I."/>
            <person name="De Benedictis P."/>
            <person name="Joannis T."/>
            <person name="Lombin L.H."/>
            <person name="Cattoli G."/>
        </authorList>
    </citation>
    <scope>NUCLEOTIDE SEQUENCE [LARGE SCALE GENOMIC DNA]</scope>
    <source>
        <strain evidence="1 2">NIO-1002</strain>
    </source>
</reference>